<evidence type="ECO:0000313" key="1">
    <source>
        <dbReference type="EMBL" id="CAH4038159.1"/>
    </source>
</evidence>
<keyword evidence="2" id="KW-1185">Reference proteome</keyword>
<sequence>MVSDSDVLAHRKLFIWQRRPLRISTSTPTMSSGSNTRTQNSTSSFAGETYFEKMSSFTTDDTLDMITSPWTTESWESDTVSSGDPLNLTFSSASNDKFILLSSVSFEPKSTSSYGPISIGNCSFSRNTLTVFNNNTLPRGSVLIQPMVKLSKSSGTLSSWTVESFWSDGRFAFNSGTMKPWCFSPYSMFSETDLYPSTLESKTFVSTPTMCSDSFDIILNEQNILVT</sequence>
<proteinExistence type="predicted"/>
<dbReference type="Proteomes" id="UP001152562">
    <property type="component" value="Unassembled WGS sequence"/>
</dbReference>
<name>A0A9P0TYZ2_PIEBR</name>
<dbReference type="EMBL" id="CALOZG010000086">
    <property type="protein sequence ID" value="CAH4038159.1"/>
    <property type="molecule type" value="Genomic_DNA"/>
</dbReference>
<dbReference type="AlphaFoldDB" id="A0A9P0TYZ2"/>
<reference evidence="1" key="1">
    <citation type="submission" date="2022-05" db="EMBL/GenBank/DDBJ databases">
        <authorList>
            <person name="Okamura Y."/>
        </authorList>
    </citation>
    <scope>NUCLEOTIDE SEQUENCE</scope>
</reference>
<comment type="caution">
    <text evidence="1">The sequence shown here is derived from an EMBL/GenBank/DDBJ whole genome shotgun (WGS) entry which is preliminary data.</text>
</comment>
<organism evidence="1 2">
    <name type="scientific">Pieris brassicae</name>
    <name type="common">White butterfly</name>
    <name type="synonym">Large white butterfly</name>
    <dbReference type="NCBI Taxonomy" id="7116"/>
    <lineage>
        <taxon>Eukaryota</taxon>
        <taxon>Metazoa</taxon>
        <taxon>Ecdysozoa</taxon>
        <taxon>Arthropoda</taxon>
        <taxon>Hexapoda</taxon>
        <taxon>Insecta</taxon>
        <taxon>Pterygota</taxon>
        <taxon>Neoptera</taxon>
        <taxon>Endopterygota</taxon>
        <taxon>Lepidoptera</taxon>
        <taxon>Glossata</taxon>
        <taxon>Ditrysia</taxon>
        <taxon>Papilionoidea</taxon>
        <taxon>Pieridae</taxon>
        <taxon>Pierinae</taxon>
        <taxon>Pieris</taxon>
    </lineage>
</organism>
<accession>A0A9P0TYZ2</accession>
<evidence type="ECO:0000313" key="2">
    <source>
        <dbReference type="Proteomes" id="UP001152562"/>
    </source>
</evidence>
<protein>
    <submittedName>
        <fullName evidence="1">Uncharacterized protein</fullName>
    </submittedName>
</protein>
<gene>
    <name evidence="1" type="ORF">PIBRA_LOCUS13757</name>
</gene>